<evidence type="ECO:0000259" key="2">
    <source>
        <dbReference type="Pfam" id="PF06605"/>
    </source>
</evidence>
<comment type="caution">
    <text evidence="4">The sequence shown here is derived from an EMBL/GenBank/DDBJ whole genome shotgun (WGS) entry which is preliminary data.</text>
</comment>
<dbReference type="Pfam" id="PF18994">
    <property type="entry name" value="Prophage_tailD1"/>
    <property type="match status" value="1"/>
</dbReference>
<keyword evidence="5" id="KW-1185">Reference proteome</keyword>
<feature type="compositionally biased region" description="Acidic residues" evidence="1">
    <location>
        <begin position="301"/>
        <end position="310"/>
    </location>
</feature>
<evidence type="ECO:0008006" key="6">
    <source>
        <dbReference type="Google" id="ProtNLM"/>
    </source>
</evidence>
<gene>
    <name evidence="4" type="ORF">HC026_02015</name>
</gene>
<evidence type="ECO:0000259" key="3">
    <source>
        <dbReference type="Pfam" id="PF18994"/>
    </source>
</evidence>
<evidence type="ECO:0000313" key="4">
    <source>
        <dbReference type="EMBL" id="NLR17690.1"/>
    </source>
</evidence>
<feature type="domain" description="Prophage endopeptidase tail N-terminal" evidence="3">
    <location>
        <begin position="17"/>
        <end position="99"/>
    </location>
</feature>
<protein>
    <recommendedName>
        <fullName evidence="6">Prophage tail endopeptidase domain-containing protein</fullName>
    </recommendedName>
</protein>
<reference evidence="4 5" key="1">
    <citation type="submission" date="2020-04" db="EMBL/GenBank/DDBJ databases">
        <title>A novel species of genus Lactobacillus that was isolated from fermented food Zha-chili.</title>
        <authorList>
            <person name="Zhang Z."/>
        </authorList>
    </citation>
    <scope>NUCLEOTIDE SEQUENCE [LARGE SCALE GENOMIC DNA]</scope>
    <source>
        <strain evidence="5">HBUAS51383</strain>
    </source>
</reference>
<sequence>MILPLASHLFILPDKILVQGLGSAYKEPLNSVVSDSFEIDWEVNSTYELQLTAWDDQSLAYEMLDSESSIFYGGQEYIIKQCVSDSSEGYNTVQVTATHIYLECSRVRQYNISTDTSFTPNSIMAFYFAANTMGFTYEIYGTFDAQTITDDVGNGSGSDALSLIVDTWPTAVIFADNKKIQIYTADAWAKDLGNRVDYLNNTREIELTYDSTDIVNQVKVYGAEVEATDDGDDTDTTDDTESVSMDDTSADDVEADTSTTDDSGDSQGDKWGYHPTPMNQGDTWGYKVTPIVPDDSSSADNGDDSTEDDTPQYYFEPHILTNQTSVDKWGLHPGDDITVDTAQDAATADEVAKSQMVPEPALSIDVTMEGNFKPVAGEMRRLENRITGFVTNVQVVAYTWYPLSQTQDTSITLNNTSQNILDYQTNRTKKINQAVSSQQQLIKTITDTTNPTAVWTESEVAAYGGDK</sequence>
<dbReference type="Proteomes" id="UP000763447">
    <property type="component" value="Unassembled WGS sequence"/>
</dbReference>
<feature type="region of interest" description="Disordered" evidence="1">
    <location>
        <begin position="224"/>
        <end position="312"/>
    </location>
</feature>
<organism evidence="4 5">
    <name type="scientific">Secundilactobacillus angelensis</name>
    <dbReference type="NCBI Taxonomy" id="2722706"/>
    <lineage>
        <taxon>Bacteria</taxon>
        <taxon>Bacillati</taxon>
        <taxon>Bacillota</taxon>
        <taxon>Bacilli</taxon>
        <taxon>Lactobacillales</taxon>
        <taxon>Lactobacillaceae</taxon>
        <taxon>Secundilactobacillus</taxon>
    </lineage>
</organism>
<name>A0ABX1KWJ2_9LACO</name>
<feature type="compositionally biased region" description="Acidic residues" evidence="1">
    <location>
        <begin position="226"/>
        <end position="241"/>
    </location>
</feature>
<dbReference type="EMBL" id="JAAXLJ010000003">
    <property type="protein sequence ID" value="NLR17690.1"/>
    <property type="molecule type" value="Genomic_DNA"/>
</dbReference>
<dbReference type="InterPro" id="IPR010572">
    <property type="entry name" value="Tail_dom"/>
</dbReference>
<proteinExistence type="predicted"/>
<evidence type="ECO:0000256" key="1">
    <source>
        <dbReference type="SAM" id="MobiDB-lite"/>
    </source>
</evidence>
<accession>A0ABX1KWJ2</accession>
<evidence type="ECO:0000313" key="5">
    <source>
        <dbReference type="Proteomes" id="UP000763447"/>
    </source>
</evidence>
<dbReference type="InterPro" id="IPR044051">
    <property type="entry name" value="Prophage_tail_N"/>
</dbReference>
<dbReference type="Gene3D" id="3.55.50.40">
    <property type="match status" value="1"/>
</dbReference>
<dbReference type="RefSeq" id="WP_168924315.1">
    <property type="nucleotide sequence ID" value="NZ_JAAXLJ010000003.1"/>
</dbReference>
<dbReference type="Gene3D" id="6.20.110.10">
    <property type="match status" value="1"/>
</dbReference>
<dbReference type="Pfam" id="PF06605">
    <property type="entry name" value="Prophage_tail"/>
    <property type="match status" value="1"/>
</dbReference>
<feature type="domain" description="Tail spike" evidence="2">
    <location>
        <begin position="103"/>
        <end position="426"/>
    </location>
</feature>